<name>A0A645ACS3_9ZZZZ</name>
<proteinExistence type="predicted"/>
<reference evidence="1" key="1">
    <citation type="submission" date="2019-08" db="EMBL/GenBank/DDBJ databases">
        <authorList>
            <person name="Kucharzyk K."/>
            <person name="Murdoch R.W."/>
            <person name="Higgins S."/>
            <person name="Loffler F."/>
        </authorList>
    </citation>
    <scope>NUCLEOTIDE SEQUENCE</scope>
</reference>
<accession>A0A645ACS3</accession>
<sequence>MVSEADERNSDVVETSHTMHIKPIIFSVYGKFQTNFTRVVNVFSERLLQLERIQQGAVPVDPFNNAGSVSFPV</sequence>
<protein>
    <submittedName>
        <fullName evidence="1">Uncharacterized protein</fullName>
    </submittedName>
</protein>
<comment type="caution">
    <text evidence="1">The sequence shown here is derived from an EMBL/GenBank/DDBJ whole genome shotgun (WGS) entry which is preliminary data.</text>
</comment>
<dbReference type="EMBL" id="VSSQ01012995">
    <property type="protein sequence ID" value="MPM50498.1"/>
    <property type="molecule type" value="Genomic_DNA"/>
</dbReference>
<dbReference type="AlphaFoldDB" id="A0A645ACS3"/>
<gene>
    <name evidence="1" type="ORF">SDC9_97240</name>
</gene>
<evidence type="ECO:0000313" key="1">
    <source>
        <dbReference type="EMBL" id="MPM50498.1"/>
    </source>
</evidence>
<organism evidence="1">
    <name type="scientific">bioreactor metagenome</name>
    <dbReference type="NCBI Taxonomy" id="1076179"/>
    <lineage>
        <taxon>unclassified sequences</taxon>
        <taxon>metagenomes</taxon>
        <taxon>ecological metagenomes</taxon>
    </lineage>
</organism>